<geneLocation type="plasmid" evidence="1">
    <name>pZZ41-KPC</name>
</geneLocation>
<protein>
    <submittedName>
        <fullName evidence="3">Uncharacterized protein</fullName>
    </submittedName>
</protein>
<proteinExistence type="predicted"/>
<dbReference type="EMBL" id="MN891677">
    <property type="protein sequence ID" value="QIS31863.1"/>
    <property type="molecule type" value="Genomic_DNA"/>
</dbReference>
<evidence type="ECO:0000313" key="1">
    <source>
        <dbReference type="EMBL" id="QIS31863.1"/>
    </source>
</evidence>
<geneLocation type="plasmid" evidence="3">
    <name>pZZ100-KPC</name>
</geneLocation>
<dbReference type="AlphaFoldDB" id="A0A6M4NYF4"/>
<reference evidence="2" key="2">
    <citation type="submission" date="2019-12" db="EMBL/GenBank/DDBJ databases">
        <authorList>
            <person name="Zhou D."/>
        </authorList>
    </citation>
    <scope>NUCLEOTIDE SEQUENCE</scope>
    <source>
        <strain evidence="2">ZZ40</strain>
        <plasmid evidence="2">pZZ40-KPC</plasmid>
    </source>
</reference>
<reference evidence="1" key="1">
    <citation type="submission" date="2019-12" db="EMBL/GenBank/DDBJ databases">
        <title>Compelete sequence of pZZ41-KPC.</title>
        <authorList>
            <person name="Zhou D."/>
        </authorList>
    </citation>
    <scope>NUCLEOTIDE SEQUENCE</scope>
    <source>
        <strain evidence="1">ZZ41</strain>
        <plasmid evidence="1">pZZ41-KPC</plasmid>
    </source>
</reference>
<geneLocation type="plasmid" evidence="2">
    <name>pZZ40-KPC</name>
</geneLocation>
<evidence type="ECO:0000313" key="3">
    <source>
        <dbReference type="EMBL" id="QJS02716.1"/>
    </source>
</evidence>
<evidence type="ECO:0000313" key="2">
    <source>
        <dbReference type="EMBL" id="QIS32125.1"/>
    </source>
</evidence>
<dbReference type="EMBL" id="MT108213">
    <property type="protein sequence ID" value="QJS02716.1"/>
    <property type="molecule type" value="Genomic_DNA"/>
</dbReference>
<keyword evidence="3" id="KW-0614">Plasmid</keyword>
<accession>A0A6M4NYF4</accession>
<dbReference type="EMBL" id="MN891679">
    <property type="protein sequence ID" value="QIS32125.1"/>
    <property type="molecule type" value="Genomic_DNA"/>
</dbReference>
<organism evidence="3">
    <name type="scientific">Klebsiella pneumoniae</name>
    <dbReference type="NCBI Taxonomy" id="573"/>
    <lineage>
        <taxon>Bacteria</taxon>
        <taxon>Pseudomonadati</taxon>
        <taxon>Pseudomonadota</taxon>
        <taxon>Gammaproteobacteria</taxon>
        <taxon>Enterobacterales</taxon>
        <taxon>Enterobacteriaceae</taxon>
        <taxon>Klebsiella/Raoultella group</taxon>
        <taxon>Klebsiella</taxon>
        <taxon>Klebsiella pneumoniae complex</taxon>
    </lineage>
</organism>
<reference evidence="3" key="3">
    <citation type="submission" date="2020-02" db="EMBL/GenBank/DDBJ databases">
        <title>Compelete sequence of pZZ100-KPC.</title>
        <authorList>
            <person name="Zhou D."/>
        </authorList>
    </citation>
    <scope>NUCLEOTIDE SEQUENCE</scope>
    <source>
        <strain evidence="3">ZZ100</strain>
        <plasmid evidence="3">pZZ100-KPC</plasmid>
    </source>
</reference>
<sequence length="42" mass="4808">MIAADEDPQQCCDDIFCSDVFPLIHLFPPGCINLMTDYCHEF</sequence>
<name>A0A6M4NYF4_KLEPN</name>